<evidence type="ECO:0000259" key="5">
    <source>
        <dbReference type="PROSITE" id="PS50994"/>
    </source>
</evidence>
<protein>
    <recommendedName>
        <fullName evidence="5">Integrase catalytic domain-containing protein</fullName>
    </recommendedName>
</protein>
<keyword evidence="2" id="KW-0677">Repeat</keyword>
<feature type="repeat" description="PPR" evidence="3">
    <location>
        <begin position="393"/>
        <end position="427"/>
    </location>
</feature>
<feature type="domain" description="Integrase catalytic" evidence="5">
    <location>
        <begin position="625"/>
        <end position="718"/>
    </location>
</feature>
<dbReference type="Gene3D" id="3.30.420.10">
    <property type="entry name" value="Ribonuclease H-like superfamily/Ribonuclease H"/>
    <property type="match status" value="1"/>
</dbReference>
<accession>A0A2N9F0T1</accession>
<dbReference type="Gene3D" id="1.25.40.10">
    <property type="entry name" value="Tetratricopeptide repeat domain"/>
    <property type="match status" value="5"/>
</dbReference>
<feature type="repeat" description="PPR" evidence="3">
    <location>
        <begin position="428"/>
        <end position="462"/>
    </location>
</feature>
<dbReference type="PROSITE" id="PS51375">
    <property type="entry name" value="PPR"/>
    <property type="match status" value="8"/>
</dbReference>
<dbReference type="PANTHER" id="PTHR47939">
    <property type="entry name" value="MEMBRANE-ASSOCIATED SALT-INDUCIBLE PROTEIN-LIKE"/>
    <property type="match status" value="1"/>
</dbReference>
<dbReference type="Pfam" id="PF01535">
    <property type="entry name" value="PPR"/>
    <property type="match status" value="2"/>
</dbReference>
<dbReference type="PROSITE" id="PS50994">
    <property type="entry name" value="INTEGRASE"/>
    <property type="match status" value="1"/>
</dbReference>
<evidence type="ECO:0000313" key="6">
    <source>
        <dbReference type="EMBL" id="SPC84586.1"/>
    </source>
</evidence>
<dbReference type="InterPro" id="IPR001584">
    <property type="entry name" value="Integrase_cat-core"/>
</dbReference>
<evidence type="ECO:0000256" key="3">
    <source>
        <dbReference type="PROSITE-ProRule" id="PRU00708"/>
    </source>
</evidence>
<feature type="repeat" description="PPR" evidence="3">
    <location>
        <begin position="517"/>
        <end position="551"/>
    </location>
</feature>
<proteinExistence type="inferred from homology"/>
<dbReference type="InterPro" id="IPR050667">
    <property type="entry name" value="PPR-containing_protein"/>
</dbReference>
<feature type="compositionally biased region" description="Low complexity" evidence="4">
    <location>
        <begin position="765"/>
        <end position="782"/>
    </location>
</feature>
<dbReference type="Pfam" id="PF13041">
    <property type="entry name" value="PPR_2"/>
    <property type="match status" value="3"/>
</dbReference>
<feature type="repeat" description="PPR" evidence="3">
    <location>
        <begin position="252"/>
        <end position="286"/>
    </location>
</feature>
<reference evidence="6" key="1">
    <citation type="submission" date="2018-02" db="EMBL/GenBank/DDBJ databases">
        <authorList>
            <person name="Cohen D.B."/>
            <person name="Kent A.D."/>
        </authorList>
    </citation>
    <scope>NUCLEOTIDE SEQUENCE</scope>
</reference>
<feature type="repeat" description="PPR" evidence="3">
    <location>
        <begin position="217"/>
        <end position="251"/>
    </location>
</feature>
<dbReference type="InterPro" id="IPR002885">
    <property type="entry name" value="PPR_rpt"/>
</dbReference>
<dbReference type="SUPFAM" id="SSF53098">
    <property type="entry name" value="Ribonuclease H-like"/>
    <property type="match status" value="1"/>
</dbReference>
<evidence type="ECO:0000256" key="2">
    <source>
        <dbReference type="ARBA" id="ARBA00022737"/>
    </source>
</evidence>
<dbReference type="GO" id="GO:0015074">
    <property type="term" value="P:DNA integration"/>
    <property type="evidence" value="ECO:0007669"/>
    <property type="project" value="InterPro"/>
</dbReference>
<feature type="repeat" description="PPR" evidence="3">
    <location>
        <begin position="287"/>
        <end position="321"/>
    </location>
</feature>
<sequence>MLLCAIPRIGKTVRFLVNLSSSCAVRTADFIEESNTHHCNYVELQRRMQNYATSGHFSKALEALNSMRNVHGKPTVYDYNALMHCYFKSRNVLLEVLVEVYLGMKRFGPVPNASTFNTLLNGMLSLGNLKDAFFIAEEMCGSGFVPSFSLLSKTLKKSLEVGSLDNSLGVFELMLRLEYFPTEHTFNLLISMLIKAGMFRAAYFVFSVLQGKGYFCSVYSYNLILWAFCRSGQICTALELFCLMKKKGVVQNVCSYSALVYGFGREGLEKDLFHCLDVMQSDGCKPNVRTYTIIIKFLCDAGRIEKALEYLGRMERKGCDPDLITYNVILRELCHQDRVGEISELVQVIDQKGFAPNPYTFAAFAGGMLKVGKIGIAQKLLLDVISRGCCTLDVAVYNIYFNCLCCENRSREALSLLKSMTEGGFLPSSVSYNTILKGFCRENSIEEALELFDRFEWVTNGPDVVSFNTILSAACKQCKSSVIQRILFRMECEGVELNVVSSMCLIREMYSQGLKPDGYTYGSLISGLCREGRISVALQLRDQMLGNGLTPGCQPDEVTFEILNQAMSKVLEIATPTSLTFQEDQTFSQMDALVSREFLESVENNFICWHPARQVDAAKVDTICDSVLLLTSICCFNEYCVLHGIQPKFSCPYTSEQNGVSECKHRHITETGLSMLFHSGAPMYLWTEAFHTAVIVINNQPTPLLNHRSPYEILHGAPPAYSSLRAFGCLCYIHISNPHPAAPPTAPDGHQSAVKYYTRRPKTKAAPSANLPSSSPQPSVPSDQEAPIDL</sequence>
<name>A0A2N9F0T1_FAGSY</name>
<dbReference type="Pfam" id="PF12854">
    <property type="entry name" value="PPR_1"/>
    <property type="match status" value="1"/>
</dbReference>
<evidence type="ECO:0000256" key="1">
    <source>
        <dbReference type="ARBA" id="ARBA00007626"/>
    </source>
</evidence>
<dbReference type="NCBIfam" id="TIGR00756">
    <property type="entry name" value="PPR"/>
    <property type="match status" value="7"/>
</dbReference>
<gene>
    <name evidence="6" type="ORF">FSB_LOCUS12468</name>
</gene>
<dbReference type="PANTHER" id="PTHR47939:SF13">
    <property type="entry name" value="OS03G0201400 PROTEIN"/>
    <property type="match status" value="1"/>
</dbReference>
<dbReference type="InterPro" id="IPR011990">
    <property type="entry name" value="TPR-like_helical_dom_sf"/>
</dbReference>
<dbReference type="GO" id="GO:0003676">
    <property type="term" value="F:nucleic acid binding"/>
    <property type="evidence" value="ECO:0007669"/>
    <property type="project" value="InterPro"/>
</dbReference>
<feature type="region of interest" description="Disordered" evidence="4">
    <location>
        <begin position="741"/>
        <end position="790"/>
    </location>
</feature>
<dbReference type="InterPro" id="IPR012337">
    <property type="entry name" value="RNaseH-like_sf"/>
</dbReference>
<organism evidence="6">
    <name type="scientific">Fagus sylvatica</name>
    <name type="common">Beechnut</name>
    <dbReference type="NCBI Taxonomy" id="28930"/>
    <lineage>
        <taxon>Eukaryota</taxon>
        <taxon>Viridiplantae</taxon>
        <taxon>Streptophyta</taxon>
        <taxon>Embryophyta</taxon>
        <taxon>Tracheophyta</taxon>
        <taxon>Spermatophyta</taxon>
        <taxon>Magnoliopsida</taxon>
        <taxon>eudicotyledons</taxon>
        <taxon>Gunneridae</taxon>
        <taxon>Pentapetalae</taxon>
        <taxon>rosids</taxon>
        <taxon>fabids</taxon>
        <taxon>Fagales</taxon>
        <taxon>Fagaceae</taxon>
        <taxon>Fagus</taxon>
    </lineage>
</organism>
<dbReference type="EMBL" id="OIVN01000721">
    <property type="protein sequence ID" value="SPC84586.1"/>
    <property type="molecule type" value="Genomic_DNA"/>
</dbReference>
<feature type="repeat" description="PPR" evidence="3">
    <location>
        <begin position="112"/>
        <end position="146"/>
    </location>
</feature>
<feature type="repeat" description="PPR" evidence="3">
    <location>
        <begin position="322"/>
        <end position="356"/>
    </location>
</feature>
<dbReference type="AlphaFoldDB" id="A0A2N9F0T1"/>
<comment type="similarity">
    <text evidence="1">Belongs to the PPR family. P subfamily.</text>
</comment>
<dbReference type="InterPro" id="IPR036397">
    <property type="entry name" value="RNaseH_sf"/>
</dbReference>
<evidence type="ECO:0000256" key="4">
    <source>
        <dbReference type="SAM" id="MobiDB-lite"/>
    </source>
</evidence>